<dbReference type="EMBL" id="MPUH01000044">
    <property type="protein sequence ID" value="OMJ93319.1"/>
    <property type="molecule type" value="Genomic_DNA"/>
</dbReference>
<organism evidence="6 7">
    <name type="scientific">Stentor coeruleus</name>
    <dbReference type="NCBI Taxonomy" id="5963"/>
    <lineage>
        <taxon>Eukaryota</taxon>
        <taxon>Sar</taxon>
        <taxon>Alveolata</taxon>
        <taxon>Ciliophora</taxon>
        <taxon>Postciliodesmatophora</taxon>
        <taxon>Heterotrichea</taxon>
        <taxon>Heterotrichida</taxon>
        <taxon>Stentoridae</taxon>
        <taxon>Stentor</taxon>
    </lineage>
</organism>
<keyword evidence="3" id="KW-0653">Protein transport</keyword>
<proteinExistence type="predicted"/>
<dbReference type="AlphaFoldDB" id="A0A1R2CWC8"/>
<evidence type="ECO:0000313" key="6">
    <source>
        <dbReference type="EMBL" id="OMJ93319.1"/>
    </source>
</evidence>
<dbReference type="PANTHER" id="PTHR22780">
    <property type="entry name" value="ADAPTIN, ALPHA/GAMMA/EPSILON"/>
    <property type="match status" value="1"/>
</dbReference>
<protein>
    <recommendedName>
        <fullName evidence="5">Clathrin/coatomer adaptor adaptin-like N-terminal domain-containing protein</fullName>
    </recommendedName>
</protein>
<dbReference type="InterPro" id="IPR016024">
    <property type="entry name" value="ARM-type_fold"/>
</dbReference>
<keyword evidence="2" id="KW-0813">Transport</keyword>
<gene>
    <name evidence="6" type="ORF">SteCoe_3671</name>
</gene>
<evidence type="ECO:0000256" key="2">
    <source>
        <dbReference type="ARBA" id="ARBA00022448"/>
    </source>
</evidence>
<name>A0A1R2CWC8_9CILI</name>
<dbReference type="InterPro" id="IPR011989">
    <property type="entry name" value="ARM-like"/>
</dbReference>
<dbReference type="SUPFAM" id="SSF48371">
    <property type="entry name" value="ARM repeat"/>
    <property type="match status" value="1"/>
</dbReference>
<dbReference type="GO" id="GO:0016192">
    <property type="term" value="P:vesicle-mediated transport"/>
    <property type="evidence" value="ECO:0007669"/>
    <property type="project" value="InterPro"/>
</dbReference>
<accession>A0A1R2CWC8</accession>
<evidence type="ECO:0000313" key="7">
    <source>
        <dbReference type="Proteomes" id="UP000187209"/>
    </source>
</evidence>
<dbReference type="Proteomes" id="UP000187209">
    <property type="component" value="Unassembled WGS sequence"/>
</dbReference>
<evidence type="ECO:0000256" key="1">
    <source>
        <dbReference type="ARBA" id="ARBA00004308"/>
    </source>
</evidence>
<dbReference type="OrthoDB" id="413467at2759"/>
<feature type="domain" description="Clathrin/coatomer adaptor adaptin-like N-terminal" evidence="5">
    <location>
        <begin position="23"/>
        <end position="581"/>
    </location>
</feature>
<dbReference type="InterPro" id="IPR002553">
    <property type="entry name" value="Clathrin/coatomer_adapt-like_N"/>
</dbReference>
<dbReference type="InterPro" id="IPR050840">
    <property type="entry name" value="Adaptor_Complx_Large_Subunit"/>
</dbReference>
<evidence type="ECO:0000256" key="4">
    <source>
        <dbReference type="ARBA" id="ARBA00023136"/>
    </source>
</evidence>
<comment type="subcellular location">
    <subcellularLocation>
        <location evidence="1">Endomembrane system</location>
    </subcellularLocation>
</comment>
<evidence type="ECO:0000259" key="5">
    <source>
        <dbReference type="Pfam" id="PF01602"/>
    </source>
</evidence>
<keyword evidence="7" id="KW-1185">Reference proteome</keyword>
<dbReference type="GO" id="GO:0006886">
    <property type="term" value="P:intracellular protein transport"/>
    <property type="evidence" value="ECO:0007669"/>
    <property type="project" value="InterPro"/>
</dbReference>
<keyword evidence="4" id="KW-0472">Membrane</keyword>
<dbReference type="GO" id="GO:0030117">
    <property type="term" value="C:membrane coat"/>
    <property type="evidence" value="ECO:0007669"/>
    <property type="project" value="InterPro"/>
</dbReference>
<evidence type="ECO:0000256" key="3">
    <source>
        <dbReference type="ARBA" id="ARBA00022927"/>
    </source>
</evidence>
<dbReference type="Gene3D" id="1.25.10.10">
    <property type="entry name" value="Leucine-rich Repeat Variant"/>
    <property type="match status" value="1"/>
</dbReference>
<comment type="caution">
    <text evidence="6">The sequence shown here is derived from an EMBL/GenBank/DDBJ whole genome shotgun (WGS) entry which is preliminary data.</text>
</comment>
<dbReference type="Pfam" id="PF01602">
    <property type="entry name" value="Adaptin_N"/>
    <property type="match status" value="1"/>
</dbReference>
<sequence>MSNMRGLTIFIADIKNCQTKDAEEKRVLKEMAKIREKFSNTRKAISGYDRKKYVWKLLYIHMLGYDADFGHLEAINMICSPRYSEKYTGYMAASLLLTATSPLLEQVINAIRNDLLSPDPVNQSLALATVANIAGKLIVDELGKDILGLFHNETVRMQPDILKKVISCLTRLYKQEKTLIPSGLVSVRIAEILETKMVGLILAACGLLLNLIPGHGYDPYKQCYPRIVSHLYRLVVGKEVSTDYMYYQTACPWLQIKLLKVLQLFPYPLDPRLSQDLIDSLQRIISTTDVTRSINKNNTDHSILFEAINLIIHYKDSISQSMRSQAAVLLGKFISVKEPNIRYIGLETMAKLGEHPDSRDMISRHQATVLISLRDPDISIKKRALDVLFGMCNSSNSVSIIEELLGSLKEADFNIKEDIVQKTALLAEKFSTDLKWYTDVIIQLMTYAGDYVSNDIWFRLVQVVTGFGDSPNTVLQEYAVGKAVAALVLAHVHDNMIKLASVLIGEFSNYLTDPTGVFENFQKHFPHCSVETKCMVLSCYMKLTHAYPSLVNVTFGIFEHHTYHVNPDLQQRAIEYYNLCSENFEEMRNAVVFALPTYNEDVQKQNMLIQKIVSYETQTEEKPTVLAAKSEPVTVDLLDL</sequence>
<dbReference type="GO" id="GO:0012505">
    <property type="term" value="C:endomembrane system"/>
    <property type="evidence" value="ECO:0007669"/>
    <property type="project" value="UniProtKB-SubCell"/>
</dbReference>
<reference evidence="6 7" key="1">
    <citation type="submission" date="2016-11" db="EMBL/GenBank/DDBJ databases">
        <title>The macronuclear genome of Stentor coeruleus: a giant cell with tiny introns.</title>
        <authorList>
            <person name="Slabodnick M."/>
            <person name="Ruby J.G."/>
            <person name="Reiff S.B."/>
            <person name="Swart E.C."/>
            <person name="Gosai S."/>
            <person name="Prabakaran S."/>
            <person name="Witkowska E."/>
            <person name="Larue G.E."/>
            <person name="Fisher S."/>
            <person name="Freeman R.M."/>
            <person name="Gunawardena J."/>
            <person name="Chu W."/>
            <person name="Stover N.A."/>
            <person name="Gregory B.D."/>
            <person name="Nowacki M."/>
            <person name="Derisi J."/>
            <person name="Roy S.W."/>
            <person name="Marshall W.F."/>
            <person name="Sood P."/>
        </authorList>
    </citation>
    <scope>NUCLEOTIDE SEQUENCE [LARGE SCALE GENOMIC DNA]</scope>
    <source>
        <strain evidence="6">WM001</strain>
    </source>
</reference>